<reference evidence="4" key="2">
    <citation type="journal article" date="2018" name="BMC Genomics">
        <title>Whole genome sequencing and function prediction of 133 gut anaerobes isolated from chicken caecum in pure cultures.</title>
        <authorList>
            <person name="Medvecky M."/>
            <person name="Cejkova D."/>
            <person name="Polansky O."/>
            <person name="Karasova D."/>
            <person name="Kubasova T."/>
            <person name="Cizek A."/>
            <person name="Rychlik I."/>
        </authorList>
    </citation>
    <scope>NUCLEOTIDE SEQUENCE</scope>
    <source>
        <strain evidence="4">An179</strain>
        <strain evidence="3">An180</strain>
    </source>
</reference>
<sequence length="73" mass="8037">MKSLEQVKPGETVSVVRLHGEGPIKRRIMDMGITKGVTVFVRKVAPLGDPMEITVRGYELSLRKADCAAIEVQ</sequence>
<dbReference type="AlphaFoldDB" id="A0A1Y4LXS1"/>
<evidence type="ECO:0000313" key="3">
    <source>
        <dbReference type="EMBL" id="OUP52961.1"/>
    </source>
</evidence>
<dbReference type="InterPro" id="IPR038157">
    <property type="entry name" value="FeoA_core_dom"/>
</dbReference>
<evidence type="ECO:0000313" key="5">
    <source>
        <dbReference type="Proteomes" id="UP000195326"/>
    </source>
</evidence>
<protein>
    <submittedName>
        <fullName evidence="4">Ferrous iron transport protein A</fullName>
    </submittedName>
</protein>
<dbReference type="GO" id="GO:0046914">
    <property type="term" value="F:transition metal ion binding"/>
    <property type="evidence" value="ECO:0007669"/>
    <property type="project" value="InterPro"/>
</dbReference>
<dbReference type="InterPro" id="IPR052713">
    <property type="entry name" value="FeoA"/>
</dbReference>
<evidence type="ECO:0000313" key="4">
    <source>
        <dbReference type="EMBL" id="OUP60429.1"/>
    </source>
</evidence>
<feature type="domain" description="Ferrous iron transporter FeoA-like" evidence="2">
    <location>
        <begin position="2"/>
        <end position="73"/>
    </location>
</feature>
<reference evidence="5 6" key="1">
    <citation type="submission" date="2017-04" db="EMBL/GenBank/DDBJ databases">
        <title>Function of individual gut microbiota members based on whole genome sequencing of pure cultures obtained from chicken caecum.</title>
        <authorList>
            <person name="Medvecky M."/>
            <person name="Cejkova D."/>
            <person name="Polansky O."/>
            <person name="Karasova D."/>
            <person name="Kubasova T."/>
            <person name="Cizek A."/>
            <person name="Rychlik I."/>
        </authorList>
    </citation>
    <scope>NUCLEOTIDE SEQUENCE [LARGE SCALE GENOMIC DNA]</scope>
    <source>
        <strain evidence="5">An179</strain>
        <strain evidence="6">An180</strain>
    </source>
</reference>
<dbReference type="Pfam" id="PF04023">
    <property type="entry name" value="FeoA"/>
    <property type="match status" value="1"/>
</dbReference>
<dbReference type="EMBL" id="NFKL01000002">
    <property type="protein sequence ID" value="OUP60429.1"/>
    <property type="molecule type" value="Genomic_DNA"/>
</dbReference>
<name>A0A1Y4LXS1_9FIRM</name>
<proteinExistence type="predicted"/>
<accession>A0A1Y4LXS1</accession>
<dbReference type="PANTHER" id="PTHR42954">
    <property type="entry name" value="FE(2+) TRANSPORT PROTEIN A"/>
    <property type="match status" value="1"/>
</dbReference>
<dbReference type="InterPro" id="IPR008988">
    <property type="entry name" value="Transcriptional_repressor_C"/>
</dbReference>
<evidence type="ECO:0000259" key="2">
    <source>
        <dbReference type="SMART" id="SM00899"/>
    </source>
</evidence>
<dbReference type="EMBL" id="NFKK01000006">
    <property type="protein sequence ID" value="OUP52961.1"/>
    <property type="molecule type" value="Genomic_DNA"/>
</dbReference>
<dbReference type="SUPFAM" id="SSF50037">
    <property type="entry name" value="C-terminal domain of transcriptional repressors"/>
    <property type="match status" value="1"/>
</dbReference>
<gene>
    <name evidence="4" type="ORF">B5F15_01620</name>
    <name evidence="3" type="ORF">B5F17_06920</name>
</gene>
<dbReference type="PANTHER" id="PTHR42954:SF2">
    <property type="entry name" value="FE(2+) TRANSPORT PROTEIN A"/>
    <property type="match status" value="1"/>
</dbReference>
<dbReference type="Proteomes" id="UP000195326">
    <property type="component" value="Unassembled WGS sequence"/>
</dbReference>
<dbReference type="Gene3D" id="2.30.30.90">
    <property type="match status" value="1"/>
</dbReference>
<dbReference type="SMART" id="SM00899">
    <property type="entry name" value="FeoA"/>
    <property type="match status" value="1"/>
</dbReference>
<evidence type="ECO:0000313" key="6">
    <source>
        <dbReference type="Proteomes" id="UP000195897"/>
    </source>
</evidence>
<dbReference type="Proteomes" id="UP000195897">
    <property type="component" value="Unassembled WGS sequence"/>
</dbReference>
<dbReference type="STRING" id="501571.GCA_900143195_01478"/>
<dbReference type="RefSeq" id="WP_016149041.1">
    <property type="nucleotide sequence ID" value="NZ_CABKSA010000003.1"/>
</dbReference>
<comment type="caution">
    <text evidence="4">The sequence shown here is derived from an EMBL/GenBank/DDBJ whole genome shotgun (WGS) entry which is preliminary data.</text>
</comment>
<organism evidence="4 5">
    <name type="scientific">Butyricicoccus pullicaecorum</name>
    <dbReference type="NCBI Taxonomy" id="501571"/>
    <lineage>
        <taxon>Bacteria</taxon>
        <taxon>Bacillati</taxon>
        <taxon>Bacillota</taxon>
        <taxon>Clostridia</taxon>
        <taxon>Eubacteriales</taxon>
        <taxon>Butyricicoccaceae</taxon>
        <taxon>Butyricicoccus</taxon>
    </lineage>
</organism>
<evidence type="ECO:0000256" key="1">
    <source>
        <dbReference type="ARBA" id="ARBA00023004"/>
    </source>
</evidence>
<keyword evidence="1" id="KW-0408">Iron</keyword>
<dbReference type="InterPro" id="IPR007167">
    <property type="entry name" value="Fe-transptr_FeoA-like"/>
</dbReference>